<reference evidence="10" key="1">
    <citation type="submission" date="2025-08" db="UniProtKB">
        <authorList>
            <consortium name="RefSeq"/>
        </authorList>
    </citation>
    <scope>IDENTIFICATION</scope>
</reference>
<keyword evidence="5 7" id="KW-0378">Hydrolase</keyword>
<dbReference type="PRINTS" id="PR00862">
    <property type="entry name" value="PROLIGOPTASE"/>
</dbReference>
<dbReference type="SUPFAM" id="SSF50993">
    <property type="entry name" value="Peptidase/esterase 'gauge' domain"/>
    <property type="match status" value="1"/>
</dbReference>
<feature type="domain" description="Peptidase S9A N-terminal" evidence="9">
    <location>
        <begin position="52"/>
        <end position="463"/>
    </location>
</feature>
<dbReference type="GeneID" id="108043408"/>
<keyword evidence="6 7" id="KW-0720">Serine protease</keyword>
<dbReference type="InterPro" id="IPR001375">
    <property type="entry name" value="Peptidase_S9_cat"/>
</dbReference>
<evidence type="ECO:0000256" key="6">
    <source>
        <dbReference type="ARBA" id="ARBA00022825"/>
    </source>
</evidence>
<comment type="catalytic activity">
    <reaction evidence="1">
        <text>Hydrolysis of Pro-|-Xaa &gt;&gt; Ala-|-Xaa in oligopeptides.</text>
        <dbReference type="EC" id="3.4.21.26"/>
    </reaction>
</comment>
<dbReference type="RefSeq" id="XP_016977601.2">
    <property type="nucleotide sequence ID" value="XM_017122112.2"/>
</dbReference>
<dbReference type="PANTHER" id="PTHR42881:SF2">
    <property type="entry name" value="PROLYL ENDOPEPTIDASE"/>
    <property type="match status" value="1"/>
</dbReference>
<gene>
    <name evidence="10" type="primary">LOC108043408</name>
</gene>
<organism evidence="10">
    <name type="scientific">Drosophila rhopaloa</name>
    <name type="common">Fruit fly</name>
    <dbReference type="NCBI Taxonomy" id="1041015"/>
    <lineage>
        <taxon>Eukaryota</taxon>
        <taxon>Metazoa</taxon>
        <taxon>Ecdysozoa</taxon>
        <taxon>Arthropoda</taxon>
        <taxon>Hexapoda</taxon>
        <taxon>Insecta</taxon>
        <taxon>Pterygota</taxon>
        <taxon>Neoptera</taxon>
        <taxon>Endopterygota</taxon>
        <taxon>Diptera</taxon>
        <taxon>Brachycera</taxon>
        <taxon>Muscomorpha</taxon>
        <taxon>Ephydroidea</taxon>
        <taxon>Drosophilidae</taxon>
        <taxon>Drosophila</taxon>
        <taxon>Sophophora</taxon>
    </lineage>
</organism>
<dbReference type="RefSeq" id="XP_016977601.1">
    <property type="nucleotide sequence ID" value="XM_017122112.1"/>
</dbReference>
<dbReference type="GO" id="GO:0070012">
    <property type="term" value="F:oligopeptidase activity"/>
    <property type="evidence" value="ECO:0007669"/>
    <property type="project" value="TreeGrafter"/>
</dbReference>
<dbReference type="PANTHER" id="PTHR42881">
    <property type="entry name" value="PROLYL ENDOPEPTIDASE"/>
    <property type="match status" value="1"/>
</dbReference>
<evidence type="ECO:0000256" key="5">
    <source>
        <dbReference type="ARBA" id="ARBA00022801"/>
    </source>
</evidence>
<dbReference type="Pfam" id="PF00326">
    <property type="entry name" value="Peptidase_S9"/>
    <property type="match status" value="1"/>
</dbReference>
<sequence length="757" mass="86546">MHTIFRGPLLFRRFCQVIVPKVLPGNNIHQEWPLSSTRAMSSTLSKKLIEYPVARKDETVKEDFHGTQIKDVYRWLEDPDSGETEEFVNAQNNISRPFLENGDEWQKLNSKLTKLWNYPKYGCPMRYGNYYYYFMNTGLQNQSVMYQQKSLADRNESQVFLDPNTLSEDGTVALTQKAFSEDGKYMAYGLSESGSDWIKILIRDADTGKDLSEVLEKVKFSEISWTKDNKGFFYGRYPDQDGKTDGSETKQNENQKLYYHRVGESQDKDTLVVEFPEEPSWRIQSTVSDCGKYLILAIVKDCRDNIVFYADLKPGQEINSKLNVNKIVEKFEADYDYITNEGSKVFFRTNKNAPNYQVIAIDFENPEEDKWETLIAEHKSDVLDWVKCVDTDKLLVCYIRDVKSVLQVNSLNDGKLLREFDIDIGTIVGTSGEKKYSEIFYNFSSFLNPGSIYQYDFKTPDQAPSLFREIKLNLEGFRREDYAVEQIFYNSKDGTKVPMFIIRKKRDAIEPRPCLLYGYGGFNISMLPSFGLSGLMFIDTFDGVLAYPNLRGGGEYGEKWHNGGRLLNKQNVFDDFQAAAEYLIDNKYTTKDRLAIQGGSNGGLLVGSCINQRPDLFGAAVAQVGVMDMLRFHKFTIGHAWCSDYGNPSEKEHFENLYKFSPLHNVHTPKGAETEYPSTLILTADHDDRVSPLHSLKFVAALQEAVRDSEFQNNPVLLRVYQKAGHGAGKPTSKRIEEATDILTFLSKSLNVDTVIV</sequence>
<feature type="domain" description="Peptidase S9 prolyl oligopeptidase catalytic" evidence="8">
    <location>
        <begin position="541"/>
        <end position="751"/>
    </location>
</feature>
<name>A0A6P4EWY8_DRORH</name>
<dbReference type="GO" id="GO:0006508">
    <property type="term" value="P:proteolysis"/>
    <property type="evidence" value="ECO:0007669"/>
    <property type="project" value="UniProtKB-KW"/>
</dbReference>
<evidence type="ECO:0000256" key="2">
    <source>
        <dbReference type="ARBA" id="ARBA00005228"/>
    </source>
</evidence>
<dbReference type="InterPro" id="IPR029058">
    <property type="entry name" value="AB_hydrolase_fold"/>
</dbReference>
<comment type="similarity">
    <text evidence="2 7">Belongs to the peptidase S9A family.</text>
</comment>
<dbReference type="EC" id="3.4.21.-" evidence="7"/>
<evidence type="ECO:0000256" key="1">
    <source>
        <dbReference type="ARBA" id="ARBA00001070"/>
    </source>
</evidence>
<evidence type="ECO:0000256" key="7">
    <source>
        <dbReference type="RuleBase" id="RU368024"/>
    </source>
</evidence>
<dbReference type="SUPFAM" id="SSF53474">
    <property type="entry name" value="alpha/beta-Hydrolases"/>
    <property type="match status" value="1"/>
</dbReference>
<accession>A0A6P4EWY8</accession>
<dbReference type="FunFam" id="2.130.10.120:FF:000001">
    <property type="entry name" value="Prolyl endopeptidase"/>
    <property type="match status" value="1"/>
</dbReference>
<evidence type="ECO:0000259" key="9">
    <source>
        <dbReference type="Pfam" id="PF02897"/>
    </source>
</evidence>
<dbReference type="GO" id="GO:0004252">
    <property type="term" value="F:serine-type endopeptidase activity"/>
    <property type="evidence" value="ECO:0007669"/>
    <property type="project" value="UniProtKB-UniRule"/>
</dbReference>
<dbReference type="GO" id="GO:0005829">
    <property type="term" value="C:cytosol"/>
    <property type="evidence" value="ECO:0007669"/>
    <property type="project" value="TreeGrafter"/>
</dbReference>
<dbReference type="InterPro" id="IPR023302">
    <property type="entry name" value="Pept_S9A_N"/>
</dbReference>
<evidence type="ECO:0000256" key="4">
    <source>
        <dbReference type="ARBA" id="ARBA00022670"/>
    </source>
</evidence>
<dbReference type="Gene3D" id="3.40.50.1820">
    <property type="entry name" value="alpha/beta hydrolase"/>
    <property type="match status" value="1"/>
</dbReference>
<evidence type="ECO:0000259" key="8">
    <source>
        <dbReference type="Pfam" id="PF00326"/>
    </source>
</evidence>
<dbReference type="Gene3D" id="2.130.10.120">
    <property type="entry name" value="Prolyl oligopeptidase, N-terminal domain"/>
    <property type="match status" value="1"/>
</dbReference>
<dbReference type="InterPro" id="IPR002471">
    <property type="entry name" value="Pept_S9_AS"/>
</dbReference>
<evidence type="ECO:0000256" key="3">
    <source>
        <dbReference type="ARBA" id="ARBA00016310"/>
    </source>
</evidence>
<dbReference type="PROSITE" id="PS00708">
    <property type="entry name" value="PRO_ENDOPEP_SER"/>
    <property type="match status" value="1"/>
</dbReference>
<dbReference type="AlphaFoldDB" id="A0A6P4EWY8"/>
<dbReference type="OrthoDB" id="248387at2759"/>
<protein>
    <recommendedName>
        <fullName evidence="3 7">Prolyl endopeptidase</fullName>
        <ecNumber evidence="7">3.4.21.-</ecNumber>
    </recommendedName>
</protein>
<evidence type="ECO:0000313" key="10">
    <source>
        <dbReference type="RefSeq" id="XP_016977601.1"/>
    </source>
</evidence>
<dbReference type="FunFam" id="3.40.50.1820:FF:000005">
    <property type="entry name" value="Prolyl endopeptidase"/>
    <property type="match status" value="1"/>
</dbReference>
<dbReference type="InterPro" id="IPR002470">
    <property type="entry name" value="Peptidase_S9A"/>
</dbReference>
<dbReference type="InterPro" id="IPR051167">
    <property type="entry name" value="Prolyl_oligopep/macrocyclase"/>
</dbReference>
<dbReference type="Pfam" id="PF02897">
    <property type="entry name" value="Peptidase_S9_N"/>
    <property type="match status" value="1"/>
</dbReference>
<proteinExistence type="inferred from homology"/>
<keyword evidence="4 7" id="KW-0645">Protease</keyword>